<dbReference type="AlphaFoldDB" id="K6XDW1"/>
<evidence type="ECO:0000313" key="1">
    <source>
        <dbReference type="EMBL" id="GAC18799.1"/>
    </source>
</evidence>
<accession>K6XDW1</accession>
<evidence type="ECO:0000313" key="2">
    <source>
        <dbReference type="Proteomes" id="UP000006327"/>
    </source>
</evidence>
<sequence length="42" mass="4911">MCLDSVISWRFTHTNKQALGWMNKDTHINQKTNYSVSLLVKT</sequence>
<gene>
    <name evidence="1" type="ORF">GARC_1831</name>
</gene>
<comment type="caution">
    <text evidence="1">The sequence shown here is derived from an EMBL/GenBank/DDBJ whole genome shotgun (WGS) entry which is preliminary data.</text>
</comment>
<dbReference type="EMBL" id="BAEO01000024">
    <property type="protein sequence ID" value="GAC18799.1"/>
    <property type="molecule type" value="Genomic_DNA"/>
</dbReference>
<proteinExistence type="predicted"/>
<name>K6XDW1_9ALTE</name>
<reference evidence="1 2" key="1">
    <citation type="journal article" date="2017" name="Antonie Van Leeuwenhoek">
        <title>Rhizobium rhizosphaerae sp. nov., a novel species isolated from rice rhizosphere.</title>
        <authorList>
            <person name="Zhao J.J."/>
            <person name="Zhang J."/>
            <person name="Zhang R.J."/>
            <person name="Zhang C.W."/>
            <person name="Yin H.Q."/>
            <person name="Zhang X.X."/>
        </authorList>
    </citation>
    <scope>NUCLEOTIDE SEQUENCE [LARGE SCALE GENOMIC DNA]</scope>
    <source>
        <strain evidence="1 2">BSs20135</strain>
    </source>
</reference>
<protein>
    <submittedName>
        <fullName evidence="1">Uncharacterized protein</fullName>
    </submittedName>
</protein>
<organism evidence="1 2">
    <name type="scientific">Paraglaciecola arctica BSs20135</name>
    <dbReference type="NCBI Taxonomy" id="493475"/>
    <lineage>
        <taxon>Bacteria</taxon>
        <taxon>Pseudomonadati</taxon>
        <taxon>Pseudomonadota</taxon>
        <taxon>Gammaproteobacteria</taxon>
        <taxon>Alteromonadales</taxon>
        <taxon>Alteromonadaceae</taxon>
        <taxon>Paraglaciecola</taxon>
    </lineage>
</organism>
<keyword evidence="2" id="KW-1185">Reference proteome</keyword>
<dbReference type="Proteomes" id="UP000006327">
    <property type="component" value="Unassembled WGS sequence"/>
</dbReference>